<dbReference type="GeneID" id="88811367"/>
<name>A0ABX8GDZ4_EXIAC</name>
<dbReference type="InterPro" id="IPR000182">
    <property type="entry name" value="GNAT_dom"/>
</dbReference>
<dbReference type="Gene3D" id="3.40.630.30">
    <property type="match status" value="1"/>
</dbReference>
<proteinExistence type="predicted"/>
<sequence>MSYTFSPLTQRQAEQIAYEWQYDGAFAFYDMPNDEEDLAEFLDPAKRTEHYFAVLDREELIGYYVFEPNADVVDVGLGMRPDLTGRGNGTAFLEAGLAFIMDRYAPKQIELAVATFNERAIRLYTKSGFLPVERFQQATNGGSYEFLKMRLQPIHSTEPFPKSISR</sequence>
<dbReference type="PROSITE" id="PS51186">
    <property type="entry name" value="GNAT"/>
    <property type="match status" value="1"/>
</dbReference>
<evidence type="ECO:0000259" key="1">
    <source>
        <dbReference type="PROSITE" id="PS51186"/>
    </source>
</evidence>
<dbReference type="EMBL" id="CP075897">
    <property type="protein sequence ID" value="QWB31342.1"/>
    <property type="molecule type" value="Genomic_DNA"/>
</dbReference>
<reference evidence="2 3" key="1">
    <citation type="submission" date="2021-05" db="EMBL/GenBank/DDBJ databases">
        <title>Biocontrol using Exiguobacterium acetylicum SI17 against litchi downy blight caused by Peronophythora litchii.</title>
        <authorList>
            <person name="Zheng L."/>
        </authorList>
    </citation>
    <scope>NUCLEOTIDE SEQUENCE [LARGE SCALE GENOMIC DNA]</scope>
    <source>
        <strain evidence="2 3">SI17</strain>
    </source>
</reference>
<keyword evidence="3" id="KW-1185">Reference proteome</keyword>
<dbReference type="RefSeq" id="WP_069940443.1">
    <property type="nucleotide sequence ID" value="NZ_CP075897.1"/>
</dbReference>
<organism evidence="2 3">
    <name type="scientific">Exiguobacterium acetylicum</name>
    <name type="common">Brevibacterium acetylicum</name>
    <dbReference type="NCBI Taxonomy" id="41170"/>
    <lineage>
        <taxon>Bacteria</taxon>
        <taxon>Bacillati</taxon>
        <taxon>Bacillota</taxon>
        <taxon>Bacilli</taxon>
        <taxon>Bacillales</taxon>
        <taxon>Bacillales Family XII. Incertae Sedis</taxon>
        <taxon>Exiguobacterium</taxon>
    </lineage>
</organism>
<dbReference type="Pfam" id="PF00583">
    <property type="entry name" value="Acetyltransf_1"/>
    <property type="match status" value="1"/>
</dbReference>
<gene>
    <name evidence="2" type="ORF">KKI46_06745</name>
</gene>
<feature type="domain" description="N-acetyltransferase" evidence="1">
    <location>
        <begin position="3"/>
        <end position="150"/>
    </location>
</feature>
<accession>A0ABX8GDZ4</accession>
<protein>
    <submittedName>
        <fullName evidence="2">GNAT family N-acetyltransferase</fullName>
    </submittedName>
</protein>
<evidence type="ECO:0000313" key="2">
    <source>
        <dbReference type="EMBL" id="QWB31342.1"/>
    </source>
</evidence>
<evidence type="ECO:0000313" key="3">
    <source>
        <dbReference type="Proteomes" id="UP000679498"/>
    </source>
</evidence>
<dbReference type="Proteomes" id="UP000679498">
    <property type="component" value="Chromosome"/>
</dbReference>
<dbReference type="SUPFAM" id="SSF55729">
    <property type="entry name" value="Acyl-CoA N-acyltransferases (Nat)"/>
    <property type="match status" value="1"/>
</dbReference>
<dbReference type="InterPro" id="IPR016181">
    <property type="entry name" value="Acyl_CoA_acyltransferase"/>
</dbReference>